<dbReference type="Proteomes" id="UP000885847">
    <property type="component" value="Unassembled WGS sequence"/>
</dbReference>
<dbReference type="PANTHER" id="PTHR15892">
    <property type="entry name" value="MITOCHONDRIAL RIBOSOMAL PROTEIN L30"/>
    <property type="match status" value="1"/>
</dbReference>
<dbReference type="GO" id="GO:0003735">
    <property type="term" value="F:structural constituent of ribosome"/>
    <property type="evidence" value="ECO:0007669"/>
    <property type="project" value="InterPro"/>
</dbReference>
<keyword evidence="3 7" id="KW-0689">Ribosomal protein</keyword>
<dbReference type="InterPro" id="IPR036919">
    <property type="entry name" value="Ribo_uL30_ferredoxin-like_sf"/>
</dbReference>
<comment type="subunit">
    <text evidence="2">Part of the 50S ribosomal subunit.</text>
</comment>
<dbReference type="CDD" id="cd01658">
    <property type="entry name" value="Ribosomal_L30"/>
    <property type="match status" value="1"/>
</dbReference>
<organism evidence="7">
    <name type="scientific">candidate division WOR-3 bacterium</name>
    <dbReference type="NCBI Taxonomy" id="2052148"/>
    <lineage>
        <taxon>Bacteria</taxon>
        <taxon>Bacteria division WOR-3</taxon>
    </lineage>
</organism>
<evidence type="ECO:0000313" key="7">
    <source>
        <dbReference type="EMBL" id="HDI82384.1"/>
    </source>
</evidence>
<evidence type="ECO:0000256" key="1">
    <source>
        <dbReference type="ARBA" id="ARBA00007594"/>
    </source>
</evidence>
<dbReference type="InterPro" id="IPR005996">
    <property type="entry name" value="Ribosomal_uL30_bac-type"/>
</dbReference>
<dbReference type="FunFam" id="3.30.1390.20:FF:000001">
    <property type="entry name" value="50S ribosomal protein L30"/>
    <property type="match status" value="1"/>
</dbReference>
<proteinExistence type="inferred from homology"/>
<feature type="domain" description="Large ribosomal subunit protein uL30-like ferredoxin-like fold" evidence="6">
    <location>
        <begin position="4"/>
        <end position="54"/>
    </location>
</feature>
<name>A0A7C0ZK10_UNCW3</name>
<dbReference type="HAMAP" id="MF_01371_B">
    <property type="entry name" value="Ribosomal_uL30_B"/>
    <property type="match status" value="1"/>
</dbReference>
<dbReference type="Pfam" id="PF00327">
    <property type="entry name" value="Ribosomal_L30"/>
    <property type="match status" value="1"/>
</dbReference>
<reference evidence="7" key="1">
    <citation type="journal article" date="2020" name="mSystems">
        <title>Genome- and Community-Level Interaction Insights into Carbon Utilization and Element Cycling Functions of Hydrothermarchaeota in Hydrothermal Sediment.</title>
        <authorList>
            <person name="Zhou Z."/>
            <person name="Liu Y."/>
            <person name="Xu W."/>
            <person name="Pan J."/>
            <person name="Luo Z.H."/>
            <person name="Li M."/>
        </authorList>
    </citation>
    <scope>NUCLEOTIDE SEQUENCE [LARGE SCALE GENOMIC DNA]</scope>
    <source>
        <strain evidence="7">HyVt-102</strain>
    </source>
</reference>
<evidence type="ECO:0000256" key="4">
    <source>
        <dbReference type="ARBA" id="ARBA00023274"/>
    </source>
</evidence>
<comment type="caution">
    <text evidence="7">The sequence shown here is derived from an EMBL/GenBank/DDBJ whole genome shotgun (WGS) entry which is preliminary data.</text>
</comment>
<comment type="similarity">
    <text evidence="1">Belongs to the universal ribosomal protein uL30 family.</text>
</comment>
<dbReference type="InterPro" id="IPR016082">
    <property type="entry name" value="Ribosomal_uL30_ferredoxin-like"/>
</dbReference>
<dbReference type="GO" id="GO:0015934">
    <property type="term" value="C:large ribosomal subunit"/>
    <property type="evidence" value="ECO:0007669"/>
    <property type="project" value="InterPro"/>
</dbReference>
<evidence type="ECO:0000256" key="5">
    <source>
        <dbReference type="ARBA" id="ARBA00035492"/>
    </source>
</evidence>
<gene>
    <name evidence="7" type="ORF">ENF18_01160</name>
</gene>
<accession>A0A7C0ZK10</accession>
<dbReference type="GO" id="GO:0006412">
    <property type="term" value="P:translation"/>
    <property type="evidence" value="ECO:0007669"/>
    <property type="project" value="InterPro"/>
</dbReference>
<dbReference type="NCBIfam" id="TIGR01308">
    <property type="entry name" value="rpmD_bact"/>
    <property type="match status" value="1"/>
</dbReference>
<dbReference type="PIRSF" id="PIRSF002211">
    <property type="entry name" value="Ribosomal_L30_bac-type"/>
    <property type="match status" value="1"/>
</dbReference>
<protein>
    <recommendedName>
        <fullName evidence="5">50S ribosomal protein L30</fullName>
    </recommendedName>
</protein>
<dbReference type="SUPFAM" id="SSF55129">
    <property type="entry name" value="Ribosomal protein L30p/L7e"/>
    <property type="match status" value="1"/>
</dbReference>
<evidence type="ECO:0000256" key="3">
    <source>
        <dbReference type="ARBA" id="ARBA00022980"/>
    </source>
</evidence>
<evidence type="ECO:0000256" key="2">
    <source>
        <dbReference type="ARBA" id="ARBA00011838"/>
    </source>
</evidence>
<dbReference type="Gene3D" id="3.30.1390.20">
    <property type="entry name" value="Ribosomal protein L30, ferredoxin-like fold domain"/>
    <property type="match status" value="1"/>
</dbReference>
<dbReference type="AlphaFoldDB" id="A0A7C0ZK10"/>
<evidence type="ECO:0000259" key="6">
    <source>
        <dbReference type="Pfam" id="PF00327"/>
    </source>
</evidence>
<keyword evidence="4" id="KW-0687">Ribonucleoprotein</keyword>
<sequence length="62" mass="7239">MKMLKVELIRSGIDRPYKQKRTLHALGLRKLHRVVILPDNPQVRGMIEKVKHLVKVEEIDGN</sequence>
<dbReference type="EMBL" id="DQWE01000054">
    <property type="protein sequence ID" value="HDI82384.1"/>
    <property type="molecule type" value="Genomic_DNA"/>
</dbReference>
<dbReference type="PANTHER" id="PTHR15892:SF2">
    <property type="entry name" value="LARGE RIBOSOMAL SUBUNIT PROTEIN UL30M"/>
    <property type="match status" value="1"/>
</dbReference>